<organism evidence="2 4">
    <name type="scientific">Rotaria sordida</name>
    <dbReference type="NCBI Taxonomy" id="392033"/>
    <lineage>
        <taxon>Eukaryota</taxon>
        <taxon>Metazoa</taxon>
        <taxon>Spiralia</taxon>
        <taxon>Gnathifera</taxon>
        <taxon>Rotifera</taxon>
        <taxon>Eurotatoria</taxon>
        <taxon>Bdelloidea</taxon>
        <taxon>Philodinida</taxon>
        <taxon>Philodinidae</taxon>
        <taxon>Rotaria</taxon>
    </lineage>
</organism>
<dbReference type="Proteomes" id="UP000663864">
    <property type="component" value="Unassembled WGS sequence"/>
</dbReference>
<comment type="caution">
    <text evidence="2">The sequence shown here is derived from an EMBL/GenBank/DDBJ whole genome shotgun (WGS) entry which is preliminary data.</text>
</comment>
<gene>
    <name evidence="3" type="ORF">JBS370_LOCUS3990</name>
    <name evidence="2" type="ORF">ZHD862_LOCUS13535</name>
</gene>
<evidence type="ECO:0000313" key="3">
    <source>
        <dbReference type="EMBL" id="CAF3605036.1"/>
    </source>
</evidence>
<proteinExistence type="predicted"/>
<name>A0A814I5W2_9BILA</name>
<evidence type="ECO:0000256" key="1">
    <source>
        <dbReference type="PROSITE-ProRule" id="PRU00339"/>
    </source>
</evidence>
<protein>
    <recommendedName>
        <fullName evidence="5">Tetratricopeptide repeat protein</fullName>
    </recommendedName>
</protein>
<feature type="repeat" description="TPR" evidence="1">
    <location>
        <begin position="11"/>
        <end position="44"/>
    </location>
</feature>
<sequence>MKYNIRLEGSDETLLTLGTLLWKSGRYDQTEQFYHRILEQTKSNDNFTQYCYQGLSVVAAAKGDLDSGLM</sequence>
<keyword evidence="1" id="KW-0802">TPR repeat</keyword>
<evidence type="ECO:0000313" key="2">
    <source>
        <dbReference type="EMBL" id="CAF1020933.1"/>
    </source>
</evidence>
<evidence type="ECO:0000313" key="4">
    <source>
        <dbReference type="Proteomes" id="UP000663864"/>
    </source>
</evidence>
<dbReference type="PROSITE" id="PS50005">
    <property type="entry name" value="TPR"/>
    <property type="match status" value="1"/>
</dbReference>
<evidence type="ECO:0008006" key="5">
    <source>
        <dbReference type="Google" id="ProtNLM"/>
    </source>
</evidence>
<accession>A0A814I5W2</accession>
<dbReference type="InterPro" id="IPR019734">
    <property type="entry name" value="TPR_rpt"/>
</dbReference>
<dbReference type="AlphaFoldDB" id="A0A814I5W2"/>
<dbReference type="EMBL" id="CAJNOT010000558">
    <property type="protein sequence ID" value="CAF1020933.1"/>
    <property type="molecule type" value="Genomic_DNA"/>
</dbReference>
<dbReference type="Proteomes" id="UP000663836">
    <property type="component" value="Unassembled WGS sequence"/>
</dbReference>
<reference evidence="2" key="1">
    <citation type="submission" date="2021-02" db="EMBL/GenBank/DDBJ databases">
        <authorList>
            <person name="Nowell W R."/>
        </authorList>
    </citation>
    <scope>NUCLEOTIDE SEQUENCE</scope>
</reference>
<dbReference type="EMBL" id="CAJOBD010000179">
    <property type="protein sequence ID" value="CAF3605036.1"/>
    <property type="molecule type" value="Genomic_DNA"/>
</dbReference>